<evidence type="ECO:0000256" key="8">
    <source>
        <dbReference type="ARBA" id="ARBA00024536"/>
    </source>
</evidence>
<evidence type="ECO:0000256" key="2">
    <source>
        <dbReference type="ARBA" id="ARBA00022490"/>
    </source>
</evidence>
<dbReference type="InterPro" id="IPR001015">
    <property type="entry name" value="Ferrochelatase"/>
</dbReference>
<comment type="caution">
    <text evidence="11">The sequence shown here is derived from an EMBL/GenBank/DDBJ whole genome shotgun (WGS) entry which is preliminary data.</text>
</comment>
<dbReference type="EC" id="4.98.1.1" evidence="9 10"/>
<dbReference type="FunFam" id="3.40.50.1400:FF:000002">
    <property type="entry name" value="Ferrochelatase"/>
    <property type="match status" value="1"/>
</dbReference>
<evidence type="ECO:0000313" key="11">
    <source>
        <dbReference type="EMBL" id="TCT25315.1"/>
    </source>
</evidence>
<keyword evidence="4 9" id="KW-0408">Iron</keyword>
<name>A0A4R3N9A5_9GAMM</name>
<evidence type="ECO:0000256" key="4">
    <source>
        <dbReference type="ARBA" id="ARBA00023004"/>
    </source>
</evidence>
<evidence type="ECO:0000256" key="6">
    <source>
        <dbReference type="ARBA" id="ARBA00023239"/>
    </source>
</evidence>
<dbReference type="Proteomes" id="UP000295414">
    <property type="component" value="Unassembled WGS sequence"/>
</dbReference>
<keyword evidence="7 9" id="KW-0627">Porphyrin biosynthesis</keyword>
<dbReference type="GO" id="GO:0006783">
    <property type="term" value="P:heme biosynthetic process"/>
    <property type="evidence" value="ECO:0007669"/>
    <property type="project" value="UniProtKB-UniRule"/>
</dbReference>
<keyword evidence="3 9" id="KW-0479">Metal-binding</keyword>
<comment type="catalytic activity">
    <reaction evidence="8">
        <text>Fe-coproporphyrin III + 2 H(+) = coproporphyrin III + Fe(2+)</text>
        <dbReference type="Rhea" id="RHEA:49572"/>
        <dbReference type="ChEBI" id="CHEBI:15378"/>
        <dbReference type="ChEBI" id="CHEBI:29033"/>
        <dbReference type="ChEBI" id="CHEBI:68438"/>
        <dbReference type="ChEBI" id="CHEBI:131725"/>
        <dbReference type="EC" id="4.99.1.9"/>
    </reaction>
    <physiologicalReaction direction="right-to-left" evidence="8">
        <dbReference type="Rhea" id="RHEA:49574"/>
    </physiologicalReaction>
</comment>
<comment type="similarity">
    <text evidence="1 9 10">Belongs to the ferrochelatase family.</text>
</comment>
<comment type="pathway">
    <text evidence="9 10">Porphyrin-containing compound metabolism; protoheme biosynthesis; protoheme from protoporphyrin-IX: step 1/1.</text>
</comment>
<dbReference type="EMBL" id="SMAP01000002">
    <property type="protein sequence ID" value="TCT25315.1"/>
    <property type="molecule type" value="Genomic_DNA"/>
</dbReference>
<evidence type="ECO:0000256" key="10">
    <source>
        <dbReference type="RuleBase" id="RU000607"/>
    </source>
</evidence>
<keyword evidence="5 9" id="KW-0350">Heme biosynthesis</keyword>
<evidence type="ECO:0000256" key="3">
    <source>
        <dbReference type="ARBA" id="ARBA00022723"/>
    </source>
</evidence>
<dbReference type="Pfam" id="PF00762">
    <property type="entry name" value="Ferrochelatase"/>
    <property type="match status" value="1"/>
</dbReference>
<dbReference type="InterPro" id="IPR019772">
    <property type="entry name" value="Ferrochelatase_AS"/>
</dbReference>
<dbReference type="InterPro" id="IPR033659">
    <property type="entry name" value="Ferrochelatase_N"/>
</dbReference>
<dbReference type="GO" id="GO:0004325">
    <property type="term" value="F:ferrochelatase activity"/>
    <property type="evidence" value="ECO:0007669"/>
    <property type="project" value="UniProtKB-UniRule"/>
</dbReference>
<comment type="subcellular location">
    <subcellularLocation>
        <location evidence="9 10">Cytoplasm</location>
    </subcellularLocation>
</comment>
<reference evidence="11 12" key="1">
    <citation type="submission" date="2019-03" db="EMBL/GenBank/DDBJ databases">
        <title>Genomic Encyclopedia of Type Strains, Phase IV (KMG-IV): sequencing the most valuable type-strain genomes for metagenomic binning, comparative biology and taxonomic classification.</title>
        <authorList>
            <person name="Goeker M."/>
        </authorList>
    </citation>
    <scope>NUCLEOTIDE SEQUENCE [LARGE SCALE GENOMIC DNA]</scope>
    <source>
        <strain evidence="11 12">DSM 13605</strain>
    </source>
</reference>
<dbReference type="CDD" id="cd00419">
    <property type="entry name" value="Ferrochelatase_C"/>
    <property type="match status" value="1"/>
</dbReference>
<keyword evidence="12" id="KW-1185">Reference proteome</keyword>
<evidence type="ECO:0000256" key="1">
    <source>
        <dbReference type="ARBA" id="ARBA00007718"/>
    </source>
</evidence>
<evidence type="ECO:0000256" key="7">
    <source>
        <dbReference type="ARBA" id="ARBA00023244"/>
    </source>
</evidence>
<keyword evidence="6 9" id="KW-0456">Lyase</keyword>
<protein>
    <recommendedName>
        <fullName evidence="9 10">Ferrochelatase</fullName>
        <ecNumber evidence="9 10">4.98.1.1</ecNumber>
    </recommendedName>
    <alternativeName>
        <fullName evidence="9">Heme synthase</fullName>
    </alternativeName>
    <alternativeName>
        <fullName evidence="9">Protoheme ferro-lyase</fullName>
    </alternativeName>
</protein>
<gene>
    <name evidence="9" type="primary">hemH</name>
    <name evidence="11" type="ORF">EDC34_102203</name>
</gene>
<feature type="binding site" evidence="9">
    <location>
        <position position="202"/>
    </location>
    <ligand>
        <name>Fe(2+)</name>
        <dbReference type="ChEBI" id="CHEBI:29033"/>
    </ligand>
</feature>
<evidence type="ECO:0000313" key="12">
    <source>
        <dbReference type="Proteomes" id="UP000295414"/>
    </source>
</evidence>
<dbReference type="NCBIfam" id="TIGR00109">
    <property type="entry name" value="hemH"/>
    <property type="match status" value="1"/>
</dbReference>
<dbReference type="InterPro" id="IPR033644">
    <property type="entry name" value="Ferrochelatase_C"/>
</dbReference>
<accession>A0A4R3N9A5</accession>
<proteinExistence type="inferred from homology"/>
<dbReference type="AlphaFoldDB" id="A0A4R3N9A5"/>
<dbReference type="HAMAP" id="MF_00323">
    <property type="entry name" value="Ferrochelatase"/>
    <property type="match status" value="1"/>
</dbReference>
<organism evidence="11 12">
    <name type="scientific">Thermomonas haemolytica</name>
    <dbReference type="NCBI Taxonomy" id="141949"/>
    <lineage>
        <taxon>Bacteria</taxon>
        <taxon>Pseudomonadati</taxon>
        <taxon>Pseudomonadota</taxon>
        <taxon>Gammaproteobacteria</taxon>
        <taxon>Lysobacterales</taxon>
        <taxon>Lysobacteraceae</taxon>
        <taxon>Thermomonas</taxon>
    </lineage>
</organism>
<dbReference type="GO" id="GO:0005737">
    <property type="term" value="C:cytoplasm"/>
    <property type="evidence" value="ECO:0007669"/>
    <property type="project" value="UniProtKB-SubCell"/>
</dbReference>
<dbReference type="PROSITE" id="PS00534">
    <property type="entry name" value="FERROCHELATASE"/>
    <property type="match status" value="1"/>
</dbReference>
<comment type="function">
    <text evidence="9 10">Catalyzes the ferrous insertion into protoporphyrin IX.</text>
</comment>
<comment type="catalytic activity">
    <reaction evidence="9 10">
        <text>heme b + 2 H(+) = protoporphyrin IX + Fe(2+)</text>
        <dbReference type="Rhea" id="RHEA:22584"/>
        <dbReference type="ChEBI" id="CHEBI:15378"/>
        <dbReference type="ChEBI" id="CHEBI:29033"/>
        <dbReference type="ChEBI" id="CHEBI:57306"/>
        <dbReference type="ChEBI" id="CHEBI:60344"/>
        <dbReference type="EC" id="4.98.1.1"/>
    </reaction>
</comment>
<dbReference type="Gene3D" id="3.40.50.1400">
    <property type="match status" value="2"/>
</dbReference>
<evidence type="ECO:0000256" key="5">
    <source>
        <dbReference type="ARBA" id="ARBA00023133"/>
    </source>
</evidence>
<dbReference type="SUPFAM" id="SSF53800">
    <property type="entry name" value="Chelatase"/>
    <property type="match status" value="1"/>
</dbReference>
<feature type="binding site" evidence="9">
    <location>
        <position position="283"/>
    </location>
    <ligand>
        <name>Fe(2+)</name>
        <dbReference type="ChEBI" id="CHEBI:29033"/>
    </ligand>
</feature>
<sequence length="331" mass="36111">MHMQDDAPHDASAAPPALLLVNLGTPAAPTARAVRRYLAQFLHDHRVVQLTRWLWCPLLHFVILPLRSPKVARKYAEIWMEDGSPLAVHTAALATAVGARLPGWQVRHAMRYGEPSVATVLAELRAQGVRRVRVLPLYPQYSTTTTTSVEDAVAAAVPGSGLQVQLRRDYHLDPGWVAAIAERIRAHWQAHGRGERLLLSFHGIPQRLVDAGDPYARQCEASTAAIAAALGIARKEIVLTFQSRFGREAWLQPYTQQTLEALAREGVRTVDVACPGFAVDCLETLEEIAMQNAEAFRAAGGQALRYIPCLNAAPAHADALAALARTDAGWS</sequence>
<dbReference type="GO" id="GO:0046872">
    <property type="term" value="F:metal ion binding"/>
    <property type="evidence" value="ECO:0007669"/>
    <property type="project" value="UniProtKB-KW"/>
</dbReference>
<dbReference type="UniPathway" id="UPA00252">
    <property type="reaction ID" value="UER00325"/>
</dbReference>
<dbReference type="CDD" id="cd03411">
    <property type="entry name" value="Ferrochelatase_N"/>
    <property type="match status" value="1"/>
</dbReference>
<dbReference type="PANTHER" id="PTHR11108">
    <property type="entry name" value="FERROCHELATASE"/>
    <property type="match status" value="1"/>
</dbReference>
<dbReference type="PANTHER" id="PTHR11108:SF1">
    <property type="entry name" value="FERROCHELATASE, MITOCHONDRIAL"/>
    <property type="match status" value="1"/>
</dbReference>
<evidence type="ECO:0000256" key="9">
    <source>
        <dbReference type="HAMAP-Rule" id="MF_00323"/>
    </source>
</evidence>
<keyword evidence="2 9" id="KW-0963">Cytoplasm</keyword>